<comment type="caution">
    <text evidence="10">The sequence shown here is derived from an EMBL/GenBank/DDBJ whole genome shotgun (WGS) entry which is preliminary data.</text>
</comment>
<evidence type="ECO:0000256" key="5">
    <source>
        <dbReference type="ARBA" id="ARBA00022692"/>
    </source>
</evidence>
<reference evidence="10 11" key="1">
    <citation type="journal article" date="2013" name="Int. J. Syst. Evol. Microbiol.">
        <title>Hoeflea suaedae sp. nov., an endophytic bacterium isolated from the root of the halophyte Suaeda maritima.</title>
        <authorList>
            <person name="Chung E.J."/>
            <person name="Park J.A."/>
            <person name="Pramanik P."/>
            <person name="Bibi F."/>
            <person name="Jeon C.O."/>
            <person name="Chung Y.R."/>
        </authorList>
    </citation>
    <scope>NUCLEOTIDE SEQUENCE [LARGE SCALE GENOMIC DNA]</scope>
    <source>
        <strain evidence="10 11">YC6898</strain>
    </source>
</reference>
<keyword evidence="11" id="KW-1185">Reference proteome</keyword>
<dbReference type="CDD" id="cd06261">
    <property type="entry name" value="TM_PBP2"/>
    <property type="match status" value="1"/>
</dbReference>
<dbReference type="InterPro" id="IPR035906">
    <property type="entry name" value="MetI-like_sf"/>
</dbReference>
<dbReference type="GO" id="GO:0006865">
    <property type="term" value="P:amino acid transport"/>
    <property type="evidence" value="ECO:0007669"/>
    <property type="project" value="TreeGrafter"/>
</dbReference>
<sequence length="225" mass="24825">MTYVFDLGWLAQYYPVFLKGVAITIELTLVGGVIGIGFGIFCAWVRALGPTWMRPPVAVYVELIRNTPFMVQLFFIFFGLPALGFRMGELQAANLAMIINLGAYSCEIVRAGIEATPKGQFEAGAALALKPLQVFRLIVIRPALQRIWPALSSQLVIVMLGSAVVSQIAAEDVTFAANFIQSRTFRAFEAYFVSTAIYLALSICLRKGLDYLGFFLFPSARTESR</sequence>
<keyword evidence="5 8" id="KW-0812">Transmembrane</keyword>
<dbReference type="Gene3D" id="1.10.3720.10">
    <property type="entry name" value="MetI-like"/>
    <property type="match status" value="1"/>
</dbReference>
<dbReference type="Pfam" id="PF00528">
    <property type="entry name" value="BPD_transp_1"/>
    <property type="match status" value="1"/>
</dbReference>
<keyword evidence="3 8" id="KW-0813">Transport</keyword>
<dbReference type="RefSeq" id="WP_133284619.1">
    <property type="nucleotide sequence ID" value="NZ_SMSI01000002.1"/>
</dbReference>
<organism evidence="10 11">
    <name type="scientific">Pseudohoeflea suaedae</name>
    <dbReference type="NCBI Taxonomy" id="877384"/>
    <lineage>
        <taxon>Bacteria</taxon>
        <taxon>Pseudomonadati</taxon>
        <taxon>Pseudomonadota</taxon>
        <taxon>Alphaproteobacteria</taxon>
        <taxon>Hyphomicrobiales</taxon>
        <taxon>Rhizobiaceae</taxon>
        <taxon>Pseudohoeflea</taxon>
    </lineage>
</organism>
<dbReference type="SUPFAM" id="SSF161098">
    <property type="entry name" value="MetI-like"/>
    <property type="match status" value="1"/>
</dbReference>
<dbReference type="EMBL" id="SMSI01000002">
    <property type="protein sequence ID" value="TDH35919.1"/>
    <property type="molecule type" value="Genomic_DNA"/>
</dbReference>
<dbReference type="PANTHER" id="PTHR30614">
    <property type="entry name" value="MEMBRANE COMPONENT OF AMINO ACID ABC TRANSPORTER"/>
    <property type="match status" value="1"/>
</dbReference>
<keyword evidence="6 8" id="KW-1133">Transmembrane helix</keyword>
<comment type="subcellular location">
    <subcellularLocation>
        <location evidence="1">Cell inner membrane</location>
        <topology evidence="1">Multi-pass membrane protein</topology>
    </subcellularLocation>
    <subcellularLocation>
        <location evidence="8">Cell membrane</location>
        <topology evidence="8">Multi-pass membrane protein</topology>
    </subcellularLocation>
</comment>
<evidence type="ECO:0000256" key="2">
    <source>
        <dbReference type="ARBA" id="ARBA00010072"/>
    </source>
</evidence>
<comment type="similarity">
    <text evidence="2">Belongs to the binding-protein-dependent transport system permease family. HisMQ subfamily.</text>
</comment>
<dbReference type="OrthoDB" id="7341446at2"/>
<evidence type="ECO:0000313" key="11">
    <source>
        <dbReference type="Proteomes" id="UP000295131"/>
    </source>
</evidence>
<feature type="transmembrane region" description="Helical" evidence="8">
    <location>
        <begin position="21"/>
        <end position="47"/>
    </location>
</feature>
<dbReference type="AlphaFoldDB" id="A0A4R5PJQ9"/>
<evidence type="ECO:0000256" key="3">
    <source>
        <dbReference type="ARBA" id="ARBA00022448"/>
    </source>
</evidence>
<dbReference type="NCBIfam" id="TIGR01726">
    <property type="entry name" value="HEQRo_perm_3TM"/>
    <property type="match status" value="1"/>
</dbReference>
<evidence type="ECO:0000256" key="1">
    <source>
        <dbReference type="ARBA" id="ARBA00004429"/>
    </source>
</evidence>
<evidence type="ECO:0000256" key="8">
    <source>
        <dbReference type="RuleBase" id="RU363032"/>
    </source>
</evidence>
<dbReference type="PROSITE" id="PS50928">
    <property type="entry name" value="ABC_TM1"/>
    <property type="match status" value="1"/>
</dbReference>
<keyword evidence="7 8" id="KW-0472">Membrane</keyword>
<dbReference type="InterPro" id="IPR010065">
    <property type="entry name" value="AA_ABC_transptr_permease_3TM"/>
</dbReference>
<proteinExistence type="inferred from homology"/>
<dbReference type="GO" id="GO:0022857">
    <property type="term" value="F:transmembrane transporter activity"/>
    <property type="evidence" value="ECO:0007669"/>
    <property type="project" value="InterPro"/>
</dbReference>
<gene>
    <name evidence="10" type="ORF">E2A64_11445</name>
</gene>
<feature type="domain" description="ABC transmembrane type-1" evidence="9">
    <location>
        <begin position="21"/>
        <end position="209"/>
    </location>
</feature>
<feature type="transmembrane region" description="Helical" evidence="8">
    <location>
        <begin position="67"/>
        <end position="85"/>
    </location>
</feature>
<evidence type="ECO:0000256" key="4">
    <source>
        <dbReference type="ARBA" id="ARBA00022475"/>
    </source>
</evidence>
<dbReference type="InterPro" id="IPR043429">
    <property type="entry name" value="ArtM/GltK/GlnP/TcyL/YhdX-like"/>
</dbReference>
<evidence type="ECO:0000313" key="10">
    <source>
        <dbReference type="EMBL" id="TDH35919.1"/>
    </source>
</evidence>
<dbReference type="PANTHER" id="PTHR30614:SF35">
    <property type="entry name" value="ABC TRANSPORTER PERMEASE PROTEIN"/>
    <property type="match status" value="1"/>
</dbReference>
<evidence type="ECO:0000259" key="9">
    <source>
        <dbReference type="PROSITE" id="PS50928"/>
    </source>
</evidence>
<name>A0A4R5PJQ9_9HYPH</name>
<dbReference type="Proteomes" id="UP000295131">
    <property type="component" value="Unassembled WGS sequence"/>
</dbReference>
<protein>
    <submittedName>
        <fullName evidence="10">Amino acid ABC transporter permease</fullName>
    </submittedName>
</protein>
<dbReference type="GO" id="GO:0043190">
    <property type="term" value="C:ATP-binding cassette (ABC) transporter complex"/>
    <property type="evidence" value="ECO:0007669"/>
    <property type="project" value="InterPro"/>
</dbReference>
<accession>A0A4R5PJQ9</accession>
<evidence type="ECO:0000256" key="7">
    <source>
        <dbReference type="ARBA" id="ARBA00023136"/>
    </source>
</evidence>
<keyword evidence="4" id="KW-1003">Cell membrane</keyword>
<evidence type="ECO:0000256" key="6">
    <source>
        <dbReference type="ARBA" id="ARBA00022989"/>
    </source>
</evidence>
<dbReference type="InterPro" id="IPR000515">
    <property type="entry name" value="MetI-like"/>
</dbReference>